<dbReference type="Proteomes" id="UP001501265">
    <property type="component" value="Unassembled WGS sequence"/>
</dbReference>
<proteinExistence type="predicted"/>
<evidence type="ECO:0000313" key="1">
    <source>
        <dbReference type="EMBL" id="GAA4824297.1"/>
    </source>
</evidence>
<name>A0ABP9D2D2_9ACTN</name>
<dbReference type="RefSeq" id="WP_345624509.1">
    <property type="nucleotide sequence ID" value="NZ_BAABIG010000089.1"/>
</dbReference>
<sequence>MSNSDSHNIESLASDLGVSVPEVLEVAKCFTTAPGALLDGEVPEKVASRLTAYFNAEK</sequence>
<comment type="caution">
    <text evidence="1">The sequence shown here is derived from an EMBL/GenBank/DDBJ whole genome shotgun (WGS) entry which is preliminary data.</text>
</comment>
<keyword evidence="2" id="KW-1185">Reference proteome</keyword>
<accession>A0ABP9D2D2</accession>
<gene>
    <name evidence="1" type="ORF">GCM10023220_67610</name>
</gene>
<protein>
    <recommendedName>
        <fullName evidence="3">Translation initiation factor IF-2 N-terminal domain-containing protein</fullName>
    </recommendedName>
</protein>
<dbReference type="EMBL" id="BAABIG010000089">
    <property type="protein sequence ID" value="GAA4824297.1"/>
    <property type="molecule type" value="Genomic_DNA"/>
</dbReference>
<organism evidence="1 2">
    <name type="scientific">Streptomyces ziwulingensis</name>
    <dbReference type="NCBI Taxonomy" id="1045501"/>
    <lineage>
        <taxon>Bacteria</taxon>
        <taxon>Bacillati</taxon>
        <taxon>Actinomycetota</taxon>
        <taxon>Actinomycetes</taxon>
        <taxon>Kitasatosporales</taxon>
        <taxon>Streptomycetaceae</taxon>
        <taxon>Streptomyces</taxon>
    </lineage>
</organism>
<evidence type="ECO:0008006" key="3">
    <source>
        <dbReference type="Google" id="ProtNLM"/>
    </source>
</evidence>
<reference evidence="2" key="1">
    <citation type="journal article" date="2019" name="Int. J. Syst. Evol. Microbiol.">
        <title>The Global Catalogue of Microorganisms (GCM) 10K type strain sequencing project: providing services to taxonomists for standard genome sequencing and annotation.</title>
        <authorList>
            <consortium name="The Broad Institute Genomics Platform"/>
            <consortium name="The Broad Institute Genome Sequencing Center for Infectious Disease"/>
            <person name="Wu L."/>
            <person name="Ma J."/>
        </authorList>
    </citation>
    <scope>NUCLEOTIDE SEQUENCE [LARGE SCALE GENOMIC DNA]</scope>
    <source>
        <strain evidence="2">JCM 18081</strain>
    </source>
</reference>
<evidence type="ECO:0000313" key="2">
    <source>
        <dbReference type="Proteomes" id="UP001501265"/>
    </source>
</evidence>